<evidence type="ECO:0000313" key="2">
    <source>
        <dbReference type="Proteomes" id="UP000014500"/>
    </source>
</evidence>
<reference evidence="2" key="1">
    <citation type="submission" date="2011-05" db="EMBL/GenBank/DDBJ databases">
        <authorList>
            <person name="Richards S.R."/>
            <person name="Qu J."/>
            <person name="Jiang H."/>
            <person name="Jhangiani S.N."/>
            <person name="Agravi P."/>
            <person name="Goodspeed R."/>
            <person name="Gross S."/>
            <person name="Mandapat C."/>
            <person name="Jackson L."/>
            <person name="Mathew T."/>
            <person name="Pu L."/>
            <person name="Thornton R."/>
            <person name="Saada N."/>
            <person name="Wilczek-Boney K.B."/>
            <person name="Lee S."/>
            <person name="Kovar C."/>
            <person name="Wu Y."/>
            <person name="Scherer S.E."/>
            <person name="Worley K.C."/>
            <person name="Muzny D.M."/>
            <person name="Gibbs R."/>
        </authorList>
    </citation>
    <scope>NUCLEOTIDE SEQUENCE</scope>
    <source>
        <strain evidence="2">Brora</strain>
    </source>
</reference>
<dbReference type="Proteomes" id="UP000014500">
    <property type="component" value="Unassembled WGS sequence"/>
</dbReference>
<dbReference type="EMBL" id="JH431671">
    <property type="status" value="NOT_ANNOTATED_CDS"/>
    <property type="molecule type" value="Genomic_DNA"/>
</dbReference>
<name>T1IY74_STRMM</name>
<dbReference type="OMA" id="CLEEMSA"/>
<evidence type="ECO:0000313" key="1">
    <source>
        <dbReference type="EnsemblMetazoa" id="SMAR006179-PA"/>
    </source>
</evidence>
<proteinExistence type="predicted"/>
<dbReference type="HOGENOM" id="CLU_032947_0_0_1"/>
<dbReference type="PhylomeDB" id="T1IY74"/>
<dbReference type="EnsemblMetazoa" id="SMAR006179-RA">
    <property type="protein sequence ID" value="SMAR006179-PA"/>
    <property type="gene ID" value="SMAR006179"/>
</dbReference>
<reference evidence="1" key="2">
    <citation type="submission" date="2015-02" db="UniProtKB">
        <authorList>
            <consortium name="EnsemblMetazoa"/>
        </authorList>
    </citation>
    <scope>IDENTIFICATION</scope>
</reference>
<sequence>MANCLLSNELPPTYDEACGSITASAPIFQTPCPTPNLEQGFCAVDILPKKSNNRFQNLIDSANEWLRANPEWKVKNCETIKYSSNVGGNPDTRKVTFSSDDTFMRCLRLWLVPQSVPSPISLQINYFNEIPSLVSTSKHPPIFEDLTILVKKLNDRLRFQPIDGRIVSVESVSVPVNVSKHQSDWIDPDKLFFVECDVQVIMFRVFYICGPKSQNIIEIRDYTPKCIYSGKYENVKHESFADLVQQAALACRGTQILNIQTLPKSEANGNSVAIIAFLRVVILIQSYSDPFSCFTNELMSKTFLPIQLTRKVKVENWNEPPKFQSVQMTLKHINMWARENNVKLIAAETCAMQMYPRVDDVNGPQSTDIYRSNDKNWIWIIRVFVDGIYPDPQLLMCPIAHRGWSNKQFLEDETKVAQPADSNCKLM</sequence>
<dbReference type="AlphaFoldDB" id="T1IY74"/>
<accession>T1IY74</accession>
<dbReference type="eggNOG" id="ENOG502TGKR">
    <property type="taxonomic scope" value="Eukaryota"/>
</dbReference>
<protein>
    <submittedName>
        <fullName evidence="1">Uncharacterized protein</fullName>
    </submittedName>
</protein>
<keyword evidence="2" id="KW-1185">Reference proteome</keyword>
<organism evidence="1 2">
    <name type="scientific">Strigamia maritima</name>
    <name type="common">European centipede</name>
    <name type="synonym">Geophilus maritimus</name>
    <dbReference type="NCBI Taxonomy" id="126957"/>
    <lineage>
        <taxon>Eukaryota</taxon>
        <taxon>Metazoa</taxon>
        <taxon>Ecdysozoa</taxon>
        <taxon>Arthropoda</taxon>
        <taxon>Myriapoda</taxon>
        <taxon>Chilopoda</taxon>
        <taxon>Pleurostigmophora</taxon>
        <taxon>Geophilomorpha</taxon>
        <taxon>Linotaeniidae</taxon>
        <taxon>Strigamia</taxon>
    </lineage>
</organism>